<dbReference type="Proteomes" id="UP000025748">
    <property type="component" value="Unassembled WGS sequence"/>
</dbReference>
<dbReference type="InterPro" id="IPR016181">
    <property type="entry name" value="Acyl_CoA_acyltransferase"/>
</dbReference>
<dbReference type="PANTHER" id="PTHR43420">
    <property type="entry name" value="ACETYLTRANSFERASE"/>
    <property type="match status" value="1"/>
</dbReference>
<dbReference type="InterPro" id="IPR000182">
    <property type="entry name" value="GNAT_dom"/>
</dbReference>
<sequence length="189" mass="20343">MAGIFNRAGRAPAHGIITDSYINMPETAVIAITQADFQDPAHAQAVLDLLDEYARDPMGGGEPLSAHARANLIPELARRPAARAFIAWADGQPAGLAITFEGFSTFACQPLLNLHDFMVSSRFRGQGIAQRLLAALDDLARGLGCCKITLEVLEGNEAARALYRKAGYDGYALQEATGRAQFWQKKLAA</sequence>
<dbReference type="CDD" id="cd04301">
    <property type="entry name" value="NAT_SF"/>
    <property type="match status" value="1"/>
</dbReference>
<evidence type="ECO:0000256" key="1">
    <source>
        <dbReference type="ARBA" id="ARBA00022679"/>
    </source>
</evidence>
<dbReference type="PROSITE" id="PS51186">
    <property type="entry name" value="GNAT"/>
    <property type="match status" value="1"/>
</dbReference>
<protein>
    <submittedName>
        <fullName evidence="4">Acetyltransferase (GNAT) domain protein</fullName>
    </submittedName>
</protein>
<accession>A0ABR4R2X2</accession>
<dbReference type="SUPFAM" id="SSF55729">
    <property type="entry name" value="Acyl-CoA N-acyltransferases (Nat)"/>
    <property type="match status" value="1"/>
</dbReference>
<name>A0ABR4R2X2_9BORD</name>
<dbReference type="Pfam" id="PF00583">
    <property type="entry name" value="Acetyltransf_1"/>
    <property type="match status" value="1"/>
</dbReference>
<dbReference type="EMBL" id="JHEM01000010">
    <property type="protein sequence ID" value="KCB24740.1"/>
    <property type="molecule type" value="Genomic_DNA"/>
</dbReference>
<evidence type="ECO:0000259" key="3">
    <source>
        <dbReference type="PROSITE" id="PS51186"/>
    </source>
</evidence>
<keyword evidence="5" id="KW-1185">Reference proteome</keyword>
<gene>
    <name evidence="4" type="ORF">L544_0738</name>
</gene>
<feature type="domain" description="N-acetyltransferase" evidence="3">
    <location>
        <begin position="30"/>
        <end position="188"/>
    </location>
</feature>
<dbReference type="PANTHER" id="PTHR43420:SF44">
    <property type="entry name" value="ACETYLTRANSFERASE YPEA"/>
    <property type="match status" value="1"/>
</dbReference>
<proteinExistence type="predicted"/>
<evidence type="ECO:0000313" key="4">
    <source>
        <dbReference type="EMBL" id="KCB24740.1"/>
    </source>
</evidence>
<keyword evidence="2" id="KW-0012">Acyltransferase</keyword>
<evidence type="ECO:0000256" key="2">
    <source>
        <dbReference type="ARBA" id="ARBA00023315"/>
    </source>
</evidence>
<comment type="caution">
    <text evidence="4">The sequence shown here is derived from an EMBL/GenBank/DDBJ whole genome shotgun (WGS) entry which is preliminary data.</text>
</comment>
<dbReference type="InterPro" id="IPR050680">
    <property type="entry name" value="YpeA/RimI_acetyltransf"/>
</dbReference>
<reference evidence="4 5" key="1">
    <citation type="submission" date="2014-03" db="EMBL/GenBank/DDBJ databases">
        <title>Genome sequence of Bordetella hinzii.</title>
        <authorList>
            <person name="Register K."/>
            <person name="Harvill E."/>
            <person name="Goodfield L.L."/>
            <person name="Ivanov Y.V."/>
            <person name="Meyer J.A."/>
            <person name="Muse S.J."/>
            <person name="Jacobs N."/>
            <person name="Bendor L."/>
            <person name="Smallridge W.E."/>
            <person name="Brinkac L.M."/>
            <person name="Sanka R."/>
            <person name="Kim M."/>
            <person name="Losada L."/>
        </authorList>
    </citation>
    <scope>NUCLEOTIDE SEQUENCE [LARGE SCALE GENOMIC DNA]</scope>
    <source>
        <strain evidence="4 5">OH87 BAL007II</strain>
    </source>
</reference>
<evidence type="ECO:0000313" key="5">
    <source>
        <dbReference type="Proteomes" id="UP000025748"/>
    </source>
</evidence>
<keyword evidence="1" id="KW-0808">Transferase</keyword>
<dbReference type="Gene3D" id="3.40.630.30">
    <property type="match status" value="1"/>
</dbReference>
<organism evidence="4 5">
    <name type="scientific">Bordetella hinzii OH87 BAL007II</name>
    <dbReference type="NCBI Taxonomy" id="1331262"/>
    <lineage>
        <taxon>Bacteria</taxon>
        <taxon>Pseudomonadati</taxon>
        <taxon>Pseudomonadota</taxon>
        <taxon>Betaproteobacteria</taxon>
        <taxon>Burkholderiales</taxon>
        <taxon>Alcaligenaceae</taxon>
        <taxon>Bordetella</taxon>
    </lineage>
</organism>